<dbReference type="OrthoDB" id="10007406at2759"/>
<dbReference type="Proteomes" id="UP000183832">
    <property type="component" value="Unassembled WGS sequence"/>
</dbReference>
<dbReference type="InterPro" id="IPR027993">
    <property type="entry name" value="DUF4495"/>
</dbReference>
<organism evidence="2 3">
    <name type="scientific">Clunio marinus</name>
    <dbReference type="NCBI Taxonomy" id="568069"/>
    <lineage>
        <taxon>Eukaryota</taxon>
        <taxon>Metazoa</taxon>
        <taxon>Ecdysozoa</taxon>
        <taxon>Arthropoda</taxon>
        <taxon>Hexapoda</taxon>
        <taxon>Insecta</taxon>
        <taxon>Pterygota</taxon>
        <taxon>Neoptera</taxon>
        <taxon>Endopterygota</taxon>
        <taxon>Diptera</taxon>
        <taxon>Nematocera</taxon>
        <taxon>Chironomoidea</taxon>
        <taxon>Chironomidae</taxon>
        <taxon>Clunio</taxon>
    </lineage>
</organism>
<feature type="region of interest" description="Disordered" evidence="1">
    <location>
        <begin position="714"/>
        <end position="740"/>
    </location>
</feature>
<proteinExistence type="predicted"/>
<protein>
    <submittedName>
        <fullName evidence="2">CLUMA_CG011929, isoform A</fullName>
    </submittedName>
</protein>
<sequence length="886" mass="100533">MEVMEEGNLMDRIPILLQRDMEYYEHNQVVLQETICSGIVGGRLDFPRYASFASVKICLWLEDEYFAAYSRHSGLLDLSEINDDGDDRDDDANLSGCGGIVKSSDPERFVVLTTRSADSLLEHIHILSQEALDHADLSVLTATIGAAALIKNSLYVYLQNVQKTMCPPKGDDKGGSLKLSYKQFSEMTEALAERLLDLHCRLLTLYIIQDADCLHWENIQPFFESERGSYTIQMWWLYMKGTRQDLWNSVPPSMAQRVFAGMLNETLTILTVRYTQTIPSKARSQLLLVDISNILLCVAELLPSICDFGEAYVGLNMTNQSKIIRDVHAKCHELFCCLLLRGAPLGILYKLLKKGTQSVGIFTQRKGYPSPWIIFALPKMFPSNLNGHLTTKVSEFGTFAALTIELKVLLASPQANWPLLIKVLLMRDAHLSQIIFHHLMKYLPPSDSFIDSHIQPCMNQEGLRTKCDGFLCGKECKDIAEWAAVQTDPHRQTNYQTILALSYIIIMVGKSSDINRTLISALDKSQIRNWADCLDRRQVWNQRRPPWLEAIIHLVYPVLDPIAHMLITAMQTGASNYQAMALAITCFSEMWDAIPDCLYTVIMCLAEILPTDIKPLSDSVLIQILFCALYTKLMECAATEEREHEVPIVVSGFIENDPNVIVRSKKVICQILAECICSIDEDNKHTELLSALVNQSIESQKRMRNFEADFDDIGNVNGSSSRDDVDVQGTQRNTQTNETRTDEEFDVENADYISEVLASDVLTTSVGKQSVKMMYKYIKYNVEFLLQQLNVSDVEPDPSDRYPGQRISEEKPKLLNMMFHIGHQPFDQLLTGKLNLDYMAWLQTPMSLTPERAWLQVSQRYEFQEDVQLSAHEALMVQSVTTQLKK</sequence>
<dbReference type="EMBL" id="CVRI01000048">
    <property type="protein sequence ID" value="CRK99023.1"/>
    <property type="molecule type" value="Genomic_DNA"/>
</dbReference>
<dbReference type="AlphaFoldDB" id="A0A1J1IFH6"/>
<name>A0A1J1IFH6_9DIPT</name>
<dbReference type="STRING" id="568069.A0A1J1IFH6"/>
<evidence type="ECO:0000313" key="2">
    <source>
        <dbReference type="EMBL" id="CRK99023.1"/>
    </source>
</evidence>
<dbReference type="PANTHER" id="PTHR33960">
    <property type="entry name" value="SIMILAR TO KIAA0825 PROTEIN"/>
    <property type="match status" value="1"/>
</dbReference>
<gene>
    <name evidence="2" type="ORF">CLUMA_CG011929</name>
</gene>
<evidence type="ECO:0000256" key="1">
    <source>
        <dbReference type="SAM" id="MobiDB-lite"/>
    </source>
</evidence>
<keyword evidence="3" id="KW-1185">Reference proteome</keyword>
<dbReference type="PANTHER" id="PTHR33960:SF1">
    <property type="entry name" value="SIMILAR TO KIAA0825 PROTEIN"/>
    <property type="match status" value="1"/>
</dbReference>
<reference evidence="2 3" key="1">
    <citation type="submission" date="2015-04" db="EMBL/GenBank/DDBJ databases">
        <authorList>
            <person name="Syromyatnikov M.Y."/>
            <person name="Popov V.N."/>
        </authorList>
    </citation>
    <scope>NUCLEOTIDE SEQUENCE [LARGE SCALE GENOMIC DNA]</scope>
</reference>
<evidence type="ECO:0000313" key="3">
    <source>
        <dbReference type="Proteomes" id="UP000183832"/>
    </source>
</evidence>
<dbReference type="Pfam" id="PF14906">
    <property type="entry name" value="DUF4495"/>
    <property type="match status" value="1"/>
</dbReference>
<accession>A0A1J1IFH6</accession>